<organism evidence="1 2">
    <name type="scientific">Dolichospermum compactum NIES-806</name>
    <dbReference type="NCBI Taxonomy" id="1973481"/>
    <lineage>
        <taxon>Bacteria</taxon>
        <taxon>Bacillati</taxon>
        <taxon>Cyanobacteriota</taxon>
        <taxon>Cyanophyceae</taxon>
        <taxon>Nostocales</taxon>
        <taxon>Aphanizomenonaceae</taxon>
        <taxon>Dolichospermum</taxon>
        <taxon>Dolichospermum compactum</taxon>
    </lineage>
</organism>
<protein>
    <submittedName>
        <fullName evidence="1">Uncharacterized protein</fullName>
    </submittedName>
</protein>
<gene>
    <name evidence="1" type="ORF">NIES806_43940</name>
</gene>
<dbReference type="RefSeq" id="WP_096670575.1">
    <property type="nucleotide sequence ID" value="NZ_AP018316.1"/>
</dbReference>
<dbReference type="AlphaFoldDB" id="A0A1Z4V9B2"/>
<dbReference type="Proteomes" id="UP000218702">
    <property type="component" value="Chromosome"/>
</dbReference>
<dbReference type="EMBL" id="AP018316">
    <property type="protein sequence ID" value="BAZ88160.1"/>
    <property type="molecule type" value="Genomic_DNA"/>
</dbReference>
<name>A0A1Z4V9B2_9CYAN</name>
<reference evidence="1 2" key="1">
    <citation type="submission" date="2017-06" db="EMBL/GenBank/DDBJ databases">
        <title>Genome sequencing of cyanobaciteial culture collection at National Institute for Environmental Studies (NIES).</title>
        <authorList>
            <person name="Hirose Y."/>
            <person name="Shimura Y."/>
            <person name="Fujisawa T."/>
            <person name="Nakamura Y."/>
            <person name="Kawachi M."/>
        </authorList>
    </citation>
    <scope>NUCLEOTIDE SEQUENCE [LARGE SCALE GENOMIC DNA]</scope>
    <source>
        <strain evidence="1 2">NIES-806</strain>
    </source>
</reference>
<evidence type="ECO:0000313" key="1">
    <source>
        <dbReference type="EMBL" id="BAZ88160.1"/>
    </source>
</evidence>
<evidence type="ECO:0000313" key="2">
    <source>
        <dbReference type="Proteomes" id="UP000218702"/>
    </source>
</evidence>
<sequence length="171" mass="20466">MKPFVGYQEKPLSVPDLLRLIDKLKTENTYYFLRWTNKVSGIIENLPDKFPMLEGQMFNHQFELRWKHKRQNTYEVLLLTIDDNHHGFTKLAETWEIEPNDEKKFPSYAYPVHGYRPEETRFPQKFIYADSLDIRLITEESNKPNKPKLAQRYFLDKKTATVHFVALTVEK</sequence>
<dbReference type="KEGG" id="dcm:NIES806_43940"/>
<dbReference type="OrthoDB" id="573397at2"/>
<keyword evidence="2" id="KW-1185">Reference proteome</keyword>
<accession>A0A1Z4V9B2</accession>
<proteinExistence type="predicted"/>